<sequence>MKYPSLDSLRTWGALWALAILGPFVASVQADLGPKQPNIIFILTDDLGWGDLGVFYQNSRTEDKRHFTPELDRFAAQGMQLRQHYCPAPVCAPSRASLLSGRHQGHEPIRNSQFDKALADSHTLATTLKTAGYRTAAVGKYGLQGGVKHVYDLDSWTAYPTKRGFDEFFGYVMHIDGHLQYPAHEWPIGNNEMHQTKKHVYHNDRELHADLELCYTTDLFTAFAKNWIVEHKDANPEQPFFLYLAHSTPHAALQVPTGPYPKGGGLDGGVQWLGKPGKMINTAEGEIDSWIHPDYAGKNWSDVEKRFATMVRRIDSTIGDLVKTLQDLGIDENTLIVFSSDNGPHSESYIKDVNYDPDSFDSFGPFNGIKRDTLEGGIRMPTLARWPSEIPVGSISDRKSQFHDWMPTFVEAAGLAAPALSDGVSLLPSLSGKGKAQDSTVYIEYTQNQRTPNYAEFEERFRGRQRKEMQVVFVDGYKGLRYNIKSHTDDFEIYDLRNDPHESKDLNGSSEYFVELQQRMKDRVLQLRRPNPTAKRPYDGELVPGIDAKAYDSKVSWSVYEGEFPWVPQTVGLKPVKEGSSKAVDLKVRTRKNDVVIEYKGFVKVAESGNYEFTVDSDTGAILRLHDAVVVDNESVLDGERATSGEILLEAGVHPYTLTYQRGSEGKPRLEFGYEKL</sequence>
<evidence type="ECO:0000313" key="3">
    <source>
        <dbReference type="Proteomes" id="UP000617628"/>
    </source>
</evidence>
<evidence type="ECO:0000259" key="1">
    <source>
        <dbReference type="PROSITE" id="PS51820"/>
    </source>
</evidence>
<dbReference type="EMBL" id="JAENIL010000038">
    <property type="protein sequence ID" value="MBK1878936.1"/>
    <property type="molecule type" value="Genomic_DNA"/>
</dbReference>
<dbReference type="CDD" id="cd16145">
    <property type="entry name" value="ARS_like"/>
    <property type="match status" value="1"/>
</dbReference>
<accession>A0A934RYI6</accession>
<dbReference type="SUPFAM" id="SSF53649">
    <property type="entry name" value="Alkaline phosphatase-like"/>
    <property type="match status" value="1"/>
</dbReference>
<dbReference type="PANTHER" id="PTHR43751:SF3">
    <property type="entry name" value="SULFATASE N-TERMINAL DOMAIN-CONTAINING PROTEIN"/>
    <property type="match status" value="1"/>
</dbReference>
<proteinExistence type="predicted"/>
<dbReference type="InterPro" id="IPR017850">
    <property type="entry name" value="Alkaline_phosphatase_core_sf"/>
</dbReference>
<gene>
    <name evidence="2" type="ORF">JIN87_18780</name>
</gene>
<dbReference type="InterPro" id="IPR011658">
    <property type="entry name" value="PA14_dom"/>
</dbReference>
<feature type="domain" description="PA14" evidence="1">
    <location>
        <begin position="541"/>
        <end position="677"/>
    </location>
</feature>
<dbReference type="PROSITE" id="PS51820">
    <property type="entry name" value="PA14"/>
    <property type="match status" value="1"/>
</dbReference>
<dbReference type="Proteomes" id="UP000617628">
    <property type="component" value="Unassembled WGS sequence"/>
</dbReference>
<protein>
    <submittedName>
        <fullName evidence="2">Sulfatase-like hydrolase/transferase</fullName>
    </submittedName>
</protein>
<dbReference type="AlphaFoldDB" id="A0A934RYI6"/>
<reference evidence="2" key="1">
    <citation type="submission" date="2021-01" db="EMBL/GenBank/DDBJ databases">
        <title>Modified the classification status of verrucomicrobia.</title>
        <authorList>
            <person name="Feng X."/>
        </authorList>
    </citation>
    <scope>NUCLEOTIDE SEQUENCE</scope>
    <source>
        <strain evidence="2">KCTC 13126</strain>
    </source>
</reference>
<dbReference type="Pfam" id="PF00884">
    <property type="entry name" value="Sulfatase"/>
    <property type="match status" value="1"/>
</dbReference>
<dbReference type="Gene3D" id="3.40.720.10">
    <property type="entry name" value="Alkaline Phosphatase, subunit A"/>
    <property type="match status" value="1"/>
</dbReference>
<dbReference type="Gene3D" id="3.90.182.10">
    <property type="entry name" value="Toxin - Anthrax Protective Antigen,domain 1"/>
    <property type="match status" value="1"/>
</dbReference>
<dbReference type="RefSeq" id="WP_200357150.1">
    <property type="nucleotide sequence ID" value="NZ_JAENIL010000038.1"/>
</dbReference>
<dbReference type="InterPro" id="IPR000917">
    <property type="entry name" value="Sulfatase_N"/>
</dbReference>
<dbReference type="PANTHER" id="PTHR43751">
    <property type="entry name" value="SULFATASE"/>
    <property type="match status" value="1"/>
</dbReference>
<dbReference type="GO" id="GO:0016787">
    <property type="term" value="F:hydrolase activity"/>
    <property type="evidence" value="ECO:0007669"/>
    <property type="project" value="UniProtKB-KW"/>
</dbReference>
<dbReference type="InterPro" id="IPR037524">
    <property type="entry name" value="PA14/GLEYA"/>
</dbReference>
<dbReference type="SUPFAM" id="SSF56988">
    <property type="entry name" value="Anthrax protective antigen"/>
    <property type="match status" value="1"/>
</dbReference>
<name>A0A934RYI6_9BACT</name>
<dbReference type="InterPro" id="IPR052701">
    <property type="entry name" value="GAG_Ulvan_Degrading_Sulfatases"/>
</dbReference>
<dbReference type="Pfam" id="PF07691">
    <property type="entry name" value="PA14"/>
    <property type="match status" value="1"/>
</dbReference>
<comment type="caution">
    <text evidence="2">The sequence shown here is derived from an EMBL/GenBank/DDBJ whole genome shotgun (WGS) entry which is preliminary data.</text>
</comment>
<evidence type="ECO:0000313" key="2">
    <source>
        <dbReference type="EMBL" id="MBK1878936.1"/>
    </source>
</evidence>
<organism evidence="2 3">
    <name type="scientific">Pelagicoccus mobilis</name>
    <dbReference type="NCBI Taxonomy" id="415221"/>
    <lineage>
        <taxon>Bacteria</taxon>
        <taxon>Pseudomonadati</taxon>
        <taxon>Verrucomicrobiota</taxon>
        <taxon>Opitutia</taxon>
        <taxon>Puniceicoccales</taxon>
        <taxon>Pelagicoccaceae</taxon>
        <taxon>Pelagicoccus</taxon>
    </lineage>
</organism>
<keyword evidence="3" id="KW-1185">Reference proteome</keyword>
<keyword evidence="2" id="KW-0378">Hydrolase</keyword>